<feature type="region of interest" description="Disordered" evidence="1">
    <location>
        <begin position="819"/>
        <end position="892"/>
    </location>
</feature>
<feature type="region of interest" description="Disordered" evidence="1">
    <location>
        <begin position="276"/>
        <end position="461"/>
    </location>
</feature>
<evidence type="ECO:0008006" key="4">
    <source>
        <dbReference type="Google" id="ProtNLM"/>
    </source>
</evidence>
<feature type="region of interest" description="Disordered" evidence="1">
    <location>
        <begin position="629"/>
        <end position="649"/>
    </location>
</feature>
<dbReference type="Proteomes" id="UP001562354">
    <property type="component" value="Unassembled WGS sequence"/>
</dbReference>
<dbReference type="GeneID" id="95978443"/>
<feature type="compositionally biased region" description="Polar residues" evidence="1">
    <location>
        <begin position="701"/>
        <end position="713"/>
    </location>
</feature>
<feature type="compositionally biased region" description="Basic and acidic residues" evidence="1">
    <location>
        <begin position="861"/>
        <end position="873"/>
    </location>
</feature>
<sequence length="892" mass="95499">MDPLAASVHLVPNPDFVFPARPASQQMEDTTRVSPAKRPASMQLNLGHPSSRQSLSALPTFTFNANDTTGLSLSSPPLPSPTLTLPTTPSRNHGHRRRASEFVGGDSRYGVSTLVSTSPSKPMEARSDAGPPSPTRGSPVLSSRRHAHRRSAAISGHDLASILQPRDTNASSQAVSASLTVKDRPRTPSPHLELPKVSDEFMSRAPPAFSGPTSPPHTNVTRPFTAHPSTRPRVGFSENIEYIPRPLSTVSSDTASSASTLRGHSVGNSISSIISLGGVGSPSPRRSYTPPTIDVIPSTPADAPPAQRILPARNLSSSDIATPTLPTSRTASPNLSLKSDATDGSYNRSKRTPRGERNRRRSEPLLSAMTREQPATSVVSLHEPAVSNAFDNDENTSHGLNRKSSSSRRKVKEWANLFLGRKPKDPRKTRSLILDTPQGPQSEPTTQLDQSINEPATEPEVSLDSELDLDAVFGQDPFGAMGDEPVHSFLQARPASSAVMAYSSSIASSEGDEDPSHMIDLDAALGPYGTPTMSGNRRQMHSGGFGKRGVERGHTRTYSLPTLTPFTYDRPSSPVRSMGDVFEEDEDAETAQSSKVATELPPSAESDDEDGAGISIVDSEMNDPLVNNQEQGLGIQGHHSHNRSMSTTLNLPHSPVAIRRTSVVGDTIIEEASPIEIVRDDEEPRTSSVTKSSDSSEASTVLASRNGARSTIPASEPFPLTPASYSASTFSSSDYSNQHSFFDPSRLGTSASSTADSRTVSSFATGEHGADVRMSVDDVPSLTSSRSTMISAMQNTAPRSRDFSGRSGSVISVPAEVEAMDRRRKRSSIHSLSKLVGAPFGESKTRLASAQRPQTAGTPTEQHDGKKRSENRLSKLMFWRSKGNSRSFSSTK</sequence>
<feature type="compositionally biased region" description="Low complexity" evidence="1">
    <location>
        <begin position="686"/>
        <end position="700"/>
    </location>
</feature>
<feature type="compositionally biased region" description="Polar residues" evidence="1">
    <location>
        <begin position="882"/>
        <end position="892"/>
    </location>
</feature>
<keyword evidence="3" id="KW-1185">Reference proteome</keyword>
<feature type="region of interest" description="Disordered" evidence="1">
    <location>
        <begin position="208"/>
        <end position="233"/>
    </location>
</feature>
<accession>A0ABR3P3C3</accession>
<name>A0ABR3P3C3_9PEZI</name>
<feature type="region of interest" description="Disordered" evidence="1">
    <location>
        <begin position="674"/>
        <end position="729"/>
    </location>
</feature>
<comment type="caution">
    <text evidence="2">The sequence shown here is derived from an EMBL/GenBank/DDBJ whole genome shotgun (WGS) entry which is preliminary data.</text>
</comment>
<dbReference type="EMBL" id="JBFMKM010000016">
    <property type="protein sequence ID" value="KAL1297169.1"/>
    <property type="molecule type" value="Genomic_DNA"/>
</dbReference>
<evidence type="ECO:0000313" key="2">
    <source>
        <dbReference type="EMBL" id="KAL1297169.1"/>
    </source>
</evidence>
<feature type="compositionally biased region" description="Low complexity" evidence="1">
    <location>
        <begin position="68"/>
        <end position="90"/>
    </location>
</feature>
<feature type="compositionally biased region" description="Polar residues" evidence="1">
    <location>
        <begin position="166"/>
        <end position="179"/>
    </location>
</feature>
<feature type="compositionally biased region" description="Polar residues" evidence="1">
    <location>
        <begin position="314"/>
        <end position="347"/>
    </location>
</feature>
<feature type="region of interest" description="Disordered" evidence="1">
    <location>
        <begin position="532"/>
        <end position="552"/>
    </location>
</feature>
<feature type="region of interest" description="Disordered" evidence="1">
    <location>
        <begin position="1"/>
        <end position="53"/>
    </location>
</feature>
<feature type="compositionally biased region" description="Low complexity" evidence="1">
    <location>
        <begin position="276"/>
        <end position="292"/>
    </location>
</feature>
<organism evidence="2 3">
    <name type="scientific">Neodothiora populina</name>
    <dbReference type="NCBI Taxonomy" id="2781224"/>
    <lineage>
        <taxon>Eukaryota</taxon>
        <taxon>Fungi</taxon>
        <taxon>Dikarya</taxon>
        <taxon>Ascomycota</taxon>
        <taxon>Pezizomycotina</taxon>
        <taxon>Dothideomycetes</taxon>
        <taxon>Dothideomycetidae</taxon>
        <taxon>Dothideales</taxon>
        <taxon>Dothioraceae</taxon>
        <taxon>Neodothiora</taxon>
    </lineage>
</organism>
<feature type="compositionally biased region" description="Basic residues" evidence="1">
    <location>
        <begin position="348"/>
        <end position="360"/>
    </location>
</feature>
<feature type="compositionally biased region" description="Polar residues" evidence="1">
    <location>
        <begin position="438"/>
        <end position="454"/>
    </location>
</feature>
<feature type="compositionally biased region" description="Polar residues" evidence="1">
    <location>
        <begin position="846"/>
        <end position="860"/>
    </location>
</feature>
<evidence type="ECO:0000256" key="1">
    <source>
        <dbReference type="SAM" id="MobiDB-lite"/>
    </source>
</evidence>
<dbReference type="RefSeq" id="XP_069196851.1">
    <property type="nucleotide sequence ID" value="XM_069344428.1"/>
</dbReference>
<evidence type="ECO:0000313" key="3">
    <source>
        <dbReference type="Proteomes" id="UP001562354"/>
    </source>
</evidence>
<feature type="compositionally biased region" description="Polar residues" evidence="1">
    <location>
        <begin position="42"/>
        <end position="53"/>
    </location>
</feature>
<proteinExistence type="predicted"/>
<protein>
    <recommendedName>
        <fullName evidence="4">Cell wall proline rich protein</fullName>
    </recommendedName>
</protein>
<gene>
    <name evidence="2" type="ORF">AAFC00_004743</name>
</gene>
<feature type="region of interest" description="Disordered" evidence="1">
    <location>
        <begin position="583"/>
        <end position="613"/>
    </location>
</feature>
<feature type="region of interest" description="Disordered" evidence="1">
    <location>
        <begin position="68"/>
        <end position="194"/>
    </location>
</feature>
<reference evidence="2 3" key="1">
    <citation type="submission" date="2024-07" db="EMBL/GenBank/DDBJ databases">
        <title>Draft sequence of the Neodothiora populina.</title>
        <authorList>
            <person name="Drown D.D."/>
            <person name="Schuette U.S."/>
            <person name="Buechlein A.B."/>
            <person name="Rusch D.R."/>
            <person name="Winton L.W."/>
            <person name="Adams G.A."/>
        </authorList>
    </citation>
    <scope>NUCLEOTIDE SEQUENCE [LARGE SCALE GENOMIC DNA]</scope>
    <source>
        <strain evidence="2 3">CPC 39397</strain>
    </source>
</reference>